<protein>
    <submittedName>
        <fullName evidence="1">Uncharacterized protein</fullName>
    </submittedName>
</protein>
<evidence type="ECO:0000313" key="1">
    <source>
        <dbReference type="EMBL" id="KAI4307195.1"/>
    </source>
</evidence>
<organism evidence="1 2">
    <name type="scientific">Bauhinia variegata</name>
    <name type="common">Purple orchid tree</name>
    <name type="synonym">Phanera variegata</name>
    <dbReference type="NCBI Taxonomy" id="167791"/>
    <lineage>
        <taxon>Eukaryota</taxon>
        <taxon>Viridiplantae</taxon>
        <taxon>Streptophyta</taxon>
        <taxon>Embryophyta</taxon>
        <taxon>Tracheophyta</taxon>
        <taxon>Spermatophyta</taxon>
        <taxon>Magnoliopsida</taxon>
        <taxon>eudicotyledons</taxon>
        <taxon>Gunneridae</taxon>
        <taxon>Pentapetalae</taxon>
        <taxon>rosids</taxon>
        <taxon>fabids</taxon>
        <taxon>Fabales</taxon>
        <taxon>Fabaceae</taxon>
        <taxon>Cercidoideae</taxon>
        <taxon>Cercideae</taxon>
        <taxon>Bauhiniinae</taxon>
        <taxon>Bauhinia</taxon>
    </lineage>
</organism>
<dbReference type="Proteomes" id="UP000828941">
    <property type="component" value="Chromosome 12"/>
</dbReference>
<comment type="caution">
    <text evidence="1">The sequence shown here is derived from an EMBL/GenBank/DDBJ whole genome shotgun (WGS) entry which is preliminary data.</text>
</comment>
<accession>A0ACB9LBL2</accession>
<dbReference type="EMBL" id="CM039437">
    <property type="protein sequence ID" value="KAI4307195.1"/>
    <property type="molecule type" value="Genomic_DNA"/>
</dbReference>
<evidence type="ECO:0000313" key="2">
    <source>
        <dbReference type="Proteomes" id="UP000828941"/>
    </source>
</evidence>
<reference evidence="1 2" key="1">
    <citation type="journal article" date="2022" name="DNA Res.">
        <title>Chromosomal-level genome assembly of the orchid tree Bauhinia variegata (Leguminosae; Cercidoideae) supports the allotetraploid origin hypothesis of Bauhinia.</title>
        <authorList>
            <person name="Zhong Y."/>
            <person name="Chen Y."/>
            <person name="Zheng D."/>
            <person name="Pang J."/>
            <person name="Liu Y."/>
            <person name="Luo S."/>
            <person name="Meng S."/>
            <person name="Qian L."/>
            <person name="Wei D."/>
            <person name="Dai S."/>
            <person name="Zhou R."/>
        </authorList>
    </citation>
    <scope>NUCLEOTIDE SEQUENCE [LARGE SCALE GENOMIC DNA]</scope>
    <source>
        <strain evidence="1">BV-YZ2020</strain>
    </source>
</reference>
<name>A0ACB9LBL2_BAUVA</name>
<sequence>MGWGRGSAAQTGVIAVTLLVCLLVKQEHVNAAVYTVGGPSGWTYNTDTWPNGKRFRVGDVLIFKYDPTSHNVVAVDRNGYESCSAPGGAKVFRSGKDQIQLASGLNYFICNYPGHCQSGMKIAIKAL</sequence>
<proteinExistence type="predicted"/>
<gene>
    <name evidence="1" type="ORF">L6164_030407</name>
</gene>
<keyword evidence="2" id="KW-1185">Reference proteome</keyword>